<keyword evidence="3" id="KW-1185">Reference proteome</keyword>
<dbReference type="InterPro" id="IPR038668">
    <property type="entry name" value="Lipid-bd_sf"/>
</dbReference>
<reference evidence="3" key="2">
    <citation type="journal article" date="2017" name="Genome Announc.">
        <title>Draft genome sequence of Paludibacter jiangxiensis NM7(T), a propionate-producing fermentative bacterium.</title>
        <authorList>
            <person name="Qiu Y.-L."/>
            <person name="Tourlousse D.M."/>
            <person name="Matsuura N."/>
            <person name="Ohashi A."/>
            <person name="Sekiguchi Y."/>
        </authorList>
    </citation>
    <scope>NUCLEOTIDE SEQUENCE [LARGE SCALE GENOMIC DNA]</scope>
    <source>
        <strain evidence="3">NM7</strain>
    </source>
</reference>
<protein>
    <submittedName>
        <fullName evidence="2">Lipid-binding putative hydrolase</fullName>
    </submittedName>
</protein>
<dbReference type="AlphaFoldDB" id="A0A161LCX4"/>
<feature type="signal peptide" evidence="1">
    <location>
        <begin position="1"/>
        <end position="27"/>
    </location>
</feature>
<sequence length="187" mass="21002">MRMKSIIRSLILLCVFAATFVSCETYSDPKVDYSPIYPLSGEWRVRIRNTNADTLVSKTSMYTLGTYNTSDNSTTQMWLRTTSNIPTFHPTSTLRTLKSKISCDVTGLSFSTTGIIQNLNVTTNAVIDTITITEGKVTLNSVSMPSGVMSDRISFKLKKSKSPGVTYLVDGYRRTRWNEDETFITFK</sequence>
<dbReference type="InterPro" id="IPR024404">
    <property type="entry name" value="Lipid-bd_put"/>
</dbReference>
<dbReference type="EMBL" id="BDCR01000001">
    <property type="protein sequence ID" value="GAT61835.1"/>
    <property type="molecule type" value="Genomic_DNA"/>
</dbReference>
<keyword evidence="1" id="KW-0732">Signal</keyword>
<dbReference type="OrthoDB" id="851990at2"/>
<keyword evidence="2" id="KW-0378">Hydrolase</keyword>
<comment type="caution">
    <text evidence="2">The sequence shown here is derived from an EMBL/GenBank/DDBJ whole genome shotgun (WGS) entry which is preliminary data.</text>
</comment>
<accession>A0A161LCX4</accession>
<dbReference type="Gene3D" id="2.40.128.220">
    <property type="match status" value="1"/>
</dbReference>
<organism evidence="2 3">
    <name type="scientific">Paludibacter jiangxiensis</name>
    <dbReference type="NCBI Taxonomy" id="681398"/>
    <lineage>
        <taxon>Bacteria</taxon>
        <taxon>Pseudomonadati</taxon>
        <taxon>Bacteroidota</taxon>
        <taxon>Bacteroidia</taxon>
        <taxon>Bacteroidales</taxon>
        <taxon>Paludibacteraceae</taxon>
        <taxon>Paludibacter</taxon>
    </lineage>
</organism>
<evidence type="ECO:0000313" key="2">
    <source>
        <dbReference type="EMBL" id="GAT61835.1"/>
    </source>
</evidence>
<gene>
    <name evidence="2" type="ORF">PJIAN_1421</name>
</gene>
<dbReference type="Proteomes" id="UP000076586">
    <property type="component" value="Unassembled WGS sequence"/>
</dbReference>
<name>A0A161LCX4_9BACT</name>
<dbReference type="STRING" id="681398.PJIAN_1421"/>
<dbReference type="GO" id="GO:0016787">
    <property type="term" value="F:hydrolase activity"/>
    <property type="evidence" value="ECO:0007669"/>
    <property type="project" value="UniProtKB-KW"/>
</dbReference>
<reference evidence="3" key="1">
    <citation type="submission" date="2016-04" db="EMBL/GenBank/DDBJ databases">
        <title>Draft genome sequence of Paludibacter jiangxiensis strain NM7.</title>
        <authorList>
            <person name="Qiu Y."/>
            <person name="Matsuura N."/>
            <person name="Ohashi A."/>
            <person name="Tourlousse M.D."/>
            <person name="Sekiguchi Y."/>
        </authorList>
    </citation>
    <scope>NUCLEOTIDE SEQUENCE [LARGE SCALE GENOMIC DNA]</scope>
    <source>
        <strain evidence="3">NM7</strain>
    </source>
</reference>
<evidence type="ECO:0000313" key="3">
    <source>
        <dbReference type="Proteomes" id="UP000076586"/>
    </source>
</evidence>
<feature type="chain" id="PRO_5007824595" evidence="1">
    <location>
        <begin position="28"/>
        <end position="187"/>
    </location>
</feature>
<evidence type="ECO:0000256" key="1">
    <source>
        <dbReference type="SAM" id="SignalP"/>
    </source>
</evidence>
<proteinExistence type="predicted"/>
<dbReference type="PROSITE" id="PS51257">
    <property type="entry name" value="PROKAR_LIPOPROTEIN"/>
    <property type="match status" value="1"/>
</dbReference>
<dbReference type="Pfam" id="PF12888">
    <property type="entry name" value="Lipid_bd"/>
    <property type="match status" value="1"/>
</dbReference>